<dbReference type="InterPro" id="IPR052354">
    <property type="entry name" value="Cell_Wall_Dynamics_Protein"/>
</dbReference>
<name>A0ABY6DHS7_9NEIS</name>
<dbReference type="Proteomes" id="UP001061302">
    <property type="component" value="Chromosome"/>
</dbReference>
<sequence>MTPQLLAAATGIAPQRAAAWAPLLERALDEFGVRSPAAIAMLLAQVGHESGGFAHLQENLNYSVDSLLRLWPRRFDAAMARRYGRIDGQQRAVPSAIANIAYGGRMGNGPAASGDGWRYRGRGLIQITGRDNYASMQSRLGVPLLEQPDLLLQPPQAARSAVAFCRHVIPGFVAAAEARDLAACTRMVNGGLHGLADRQARWERALRALEV</sequence>
<dbReference type="EMBL" id="CP106753">
    <property type="protein sequence ID" value="UXY13876.1"/>
    <property type="molecule type" value="Genomic_DNA"/>
</dbReference>
<dbReference type="SUPFAM" id="SSF53955">
    <property type="entry name" value="Lysozyme-like"/>
    <property type="match status" value="1"/>
</dbReference>
<reference evidence="1" key="1">
    <citation type="submission" date="2022-10" db="EMBL/GenBank/DDBJ databases">
        <title>Chitiniphilus purpureus sp. nov., a novel chitin-degrading bacterium isolated from crawfish pond sediment.</title>
        <authorList>
            <person name="Li K."/>
        </authorList>
    </citation>
    <scope>NUCLEOTIDE SEQUENCE</scope>
    <source>
        <strain evidence="1">CD1</strain>
    </source>
</reference>
<dbReference type="Gene3D" id="1.10.530.10">
    <property type="match status" value="1"/>
</dbReference>
<keyword evidence="2" id="KW-1185">Reference proteome</keyword>
<keyword evidence="1" id="KW-0378">Hydrolase</keyword>
<evidence type="ECO:0000313" key="2">
    <source>
        <dbReference type="Proteomes" id="UP001061302"/>
    </source>
</evidence>
<dbReference type="PANTHER" id="PTHR34408">
    <property type="entry name" value="FAMILY PROTEIN, PUTATIVE-RELATED"/>
    <property type="match status" value="1"/>
</dbReference>
<dbReference type="RefSeq" id="WP_263123158.1">
    <property type="nucleotide sequence ID" value="NZ_CP106753.1"/>
</dbReference>
<protein>
    <submittedName>
        <fullName evidence="1">Glycoside hydrolase family 19 protein</fullName>
    </submittedName>
</protein>
<dbReference type="InterPro" id="IPR023346">
    <property type="entry name" value="Lysozyme-like_dom_sf"/>
</dbReference>
<dbReference type="PANTHER" id="PTHR34408:SF1">
    <property type="entry name" value="GLYCOSYL HYDROLASE FAMILY 19 DOMAIN-CONTAINING PROTEIN HI_1415"/>
    <property type="match status" value="1"/>
</dbReference>
<gene>
    <name evidence="1" type="ORF">N8I74_11135</name>
</gene>
<organism evidence="1 2">
    <name type="scientific">Chitiniphilus purpureus</name>
    <dbReference type="NCBI Taxonomy" id="2981137"/>
    <lineage>
        <taxon>Bacteria</taxon>
        <taxon>Pseudomonadati</taxon>
        <taxon>Pseudomonadota</taxon>
        <taxon>Betaproteobacteria</taxon>
        <taxon>Neisseriales</taxon>
        <taxon>Chitinibacteraceae</taxon>
        <taxon>Chitiniphilus</taxon>
    </lineage>
</organism>
<evidence type="ECO:0000313" key="1">
    <source>
        <dbReference type="EMBL" id="UXY13876.1"/>
    </source>
</evidence>
<dbReference type="GO" id="GO:0016787">
    <property type="term" value="F:hydrolase activity"/>
    <property type="evidence" value="ECO:0007669"/>
    <property type="project" value="UniProtKB-KW"/>
</dbReference>
<proteinExistence type="predicted"/>
<accession>A0ABY6DHS7</accession>